<accession>A0A1I0Y5J5</accession>
<proteinExistence type="predicted"/>
<dbReference type="STRING" id="988821.SAMN05421867_106136"/>
<dbReference type="InterPro" id="IPR027417">
    <property type="entry name" value="P-loop_NTPase"/>
</dbReference>
<dbReference type="PANTHER" id="PTHR24220">
    <property type="entry name" value="IMPORT ATP-BINDING PROTEIN"/>
    <property type="match status" value="1"/>
</dbReference>
<evidence type="ECO:0000313" key="7">
    <source>
        <dbReference type="Proteomes" id="UP000199012"/>
    </source>
</evidence>
<dbReference type="GO" id="GO:0098796">
    <property type="term" value="C:membrane protein complex"/>
    <property type="evidence" value="ECO:0007669"/>
    <property type="project" value="UniProtKB-ARBA"/>
</dbReference>
<dbReference type="InterPro" id="IPR003439">
    <property type="entry name" value="ABC_transporter-like_ATP-bd"/>
</dbReference>
<protein>
    <submittedName>
        <fullName evidence="6">Putative ABC transport system ATP-binding protein</fullName>
    </submittedName>
</protein>
<dbReference type="InterPro" id="IPR003593">
    <property type="entry name" value="AAA+_ATPase"/>
</dbReference>
<keyword evidence="3 6" id="KW-0067">ATP-binding</keyword>
<dbReference type="EMBL" id="FOKA01000006">
    <property type="protein sequence ID" value="SFB07423.1"/>
    <property type="molecule type" value="Genomic_DNA"/>
</dbReference>
<feature type="region of interest" description="Disordered" evidence="4">
    <location>
        <begin position="1"/>
        <end position="22"/>
    </location>
</feature>
<evidence type="ECO:0000256" key="1">
    <source>
        <dbReference type="ARBA" id="ARBA00022448"/>
    </source>
</evidence>
<dbReference type="GO" id="GO:0016887">
    <property type="term" value="F:ATP hydrolysis activity"/>
    <property type="evidence" value="ECO:0007669"/>
    <property type="project" value="InterPro"/>
</dbReference>
<dbReference type="PROSITE" id="PS50893">
    <property type="entry name" value="ABC_TRANSPORTER_2"/>
    <property type="match status" value="1"/>
</dbReference>
<feature type="domain" description="ABC transporter" evidence="5">
    <location>
        <begin position="25"/>
        <end position="244"/>
    </location>
</feature>
<evidence type="ECO:0000256" key="3">
    <source>
        <dbReference type="ARBA" id="ARBA00022840"/>
    </source>
</evidence>
<evidence type="ECO:0000256" key="2">
    <source>
        <dbReference type="ARBA" id="ARBA00022741"/>
    </source>
</evidence>
<keyword evidence="1" id="KW-0813">Transport</keyword>
<keyword evidence="7" id="KW-1185">Reference proteome</keyword>
<dbReference type="GO" id="GO:0005886">
    <property type="term" value="C:plasma membrane"/>
    <property type="evidence" value="ECO:0007669"/>
    <property type="project" value="TreeGrafter"/>
</dbReference>
<dbReference type="PANTHER" id="PTHR24220:SF86">
    <property type="entry name" value="ABC TRANSPORTER ABCH.1"/>
    <property type="match status" value="1"/>
</dbReference>
<dbReference type="Pfam" id="PF00005">
    <property type="entry name" value="ABC_tran"/>
    <property type="match status" value="1"/>
</dbReference>
<sequence length="244" mass="25757">MTLLLPGAADAPADGPEAGPPPPVLELRGVHREFRGAATVTALQPTDLVLESGGYLAVVGPSGSGKSTLLNLLGLLDRPSGGEYLLDGVPTARARERVRTALRAERIGFVFQAFHLLPQRTVLENVLLATTYAGVPRAQRRELALAALARVGLGHRTHFLPTTLSGGERQRVAVARAVVARPAVLLADEPTGNLDSHSSAAVLELFDELHADGLTLVVITHDHAVAARAQRRVSITDGVLREDA</sequence>
<name>A0A1I0Y5J5_9CELL</name>
<dbReference type="Gene3D" id="3.40.50.300">
    <property type="entry name" value="P-loop containing nucleotide triphosphate hydrolases"/>
    <property type="match status" value="1"/>
</dbReference>
<dbReference type="InterPro" id="IPR017871">
    <property type="entry name" value="ABC_transporter-like_CS"/>
</dbReference>
<feature type="compositionally biased region" description="Low complexity" evidence="4">
    <location>
        <begin position="1"/>
        <end position="17"/>
    </location>
</feature>
<dbReference type="SUPFAM" id="SSF52540">
    <property type="entry name" value="P-loop containing nucleoside triphosphate hydrolases"/>
    <property type="match status" value="1"/>
</dbReference>
<dbReference type="GO" id="GO:0005524">
    <property type="term" value="F:ATP binding"/>
    <property type="evidence" value="ECO:0007669"/>
    <property type="project" value="UniProtKB-KW"/>
</dbReference>
<dbReference type="Proteomes" id="UP000199012">
    <property type="component" value="Unassembled WGS sequence"/>
</dbReference>
<reference evidence="7" key="1">
    <citation type="submission" date="2016-10" db="EMBL/GenBank/DDBJ databases">
        <authorList>
            <person name="Varghese N."/>
            <person name="Submissions S."/>
        </authorList>
    </citation>
    <scope>NUCLEOTIDE SEQUENCE [LARGE SCALE GENOMIC DNA]</scope>
    <source>
        <strain evidence="7">CGMCC 4.6945</strain>
    </source>
</reference>
<keyword evidence="2" id="KW-0547">Nucleotide-binding</keyword>
<dbReference type="SMART" id="SM00382">
    <property type="entry name" value="AAA"/>
    <property type="match status" value="1"/>
</dbReference>
<organism evidence="6 7">
    <name type="scientific">Cellulomonas marina</name>
    <dbReference type="NCBI Taxonomy" id="988821"/>
    <lineage>
        <taxon>Bacteria</taxon>
        <taxon>Bacillati</taxon>
        <taxon>Actinomycetota</taxon>
        <taxon>Actinomycetes</taxon>
        <taxon>Micrococcales</taxon>
        <taxon>Cellulomonadaceae</taxon>
        <taxon>Cellulomonas</taxon>
    </lineage>
</organism>
<dbReference type="PROSITE" id="PS00211">
    <property type="entry name" value="ABC_TRANSPORTER_1"/>
    <property type="match status" value="1"/>
</dbReference>
<evidence type="ECO:0000313" key="6">
    <source>
        <dbReference type="EMBL" id="SFB07423.1"/>
    </source>
</evidence>
<evidence type="ECO:0000256" key="4">
    <source>
        <dbReference type="SAM" id="MobiDB-lite"/>
    </source>
</evidence>
<dbReference type="GO" id="GO:0022857">
    <property type="term" value="F:transmembrane transporter activity"/>
    <property type="evidence" value="ECO:0007669"/>
    <property type="project" value="TreeGrafter"/>
</dbReference>
<evidence type="ECO:0000259" key="5">
    <source>
        <dbReference type="PROSITE" id="PS50893"/>
    </source>
</evidence>
<dbReference type="FunFam" id="3.40.50.300:FF:000032">
    <property type="entry name" value="Export ABC transporter ATP-binding protein"/>
    <property type="match status" value="1"/>
</dbReference>
<dbReference type="AlphaFoldDB" id="A0A1I0Y5J5"/>
<dbReference type="InterPro" id="IPR015854">
    <property type="entry name" value="ABC_transpr_LolD-like"/>
</dbReference>
<gene>
    <name evidence="6" type="ORF">SAMN05421867_106136</name>
</gene>